<evidence type="ECO:0000256" key="2">
    <source>
        <dbReference type="ARBA" id="ARBA00024867"/>
    </source>
</evidence>
<feature type="modified residue" description="4-aspartylphosphate" evidence="3">
    <location>
        <position position="54"/>
    </location>
</feature>
<keyword evidence="3" id="KW-0597">Phosphoprotein</keyword>
<dbReference type="SMART" id="SM00850">
    <property type="entry name" value="LytTR"/>
    <property type="match status" value="1"/>
</dbReference>
<dbReference type="GO" id="GO:0003677">
    <property type="term" value="F:DNA binding"/>
    <property type="evidence" value="ECO:0007669"/>
    <property type="project" value="UniProtKB-KW"/>
</dbReference>
<dbReference type="PANTHER" id="PTHR37299">
    <property type="entry name" value="TRANSCRIPTIONAL REGULATOR-RELATED"/>
    <property type="match status" value="1"/>
</dbReference>
<evidence type="ECO:0000313" key="6">
    <source>
        <dbReference type="EMBL" id="RGB94261.1"/>
    </source>
</evidence>
<dbReference type="PANTHER" id="PTHR37299:SF1">
    <property type="entry name" value="STAGE 0 SPORULATION PROTEIN A HOMOLOG"/>
    <property type="match status" value="1"/>
</dbReference>
<sequence length="239" mass="27854">MNILVCDDNENAVNTITTMLQTRCQEKCISAKLYSYTQPECVNVLEIIDIAFLDIDMPGMNGITLAKNLRLVQPRAVIIFVTNFIQYAPEGYEVKAFRYLLKSDISIRLVEFFDLAVQEMLKCRKVVTIKINAESIDIPIHDILYLESEGRIIVMHLVHNGHATYRFYESMTNMEKRMEMLGFLRIQKSYLVNMEYIEIFQHNRIQLAGGIVLTPSEKNRAELKKKYLLWRGENKWSIC</sequence>
<reference evidence="6 7" key="1">
    <citation type="submission" date="2018-08" db="EMBL/GenBank/DDBJ databases">
        <title>A genome reference for cultivated species of the human gut microbiota.</title>
        <authorList>
            <person name="Zou Y."/>
            <person name="Xue W."/>
            <person name="Luo G."/>
        </authorList>
    </citation>
    <scope>NUCLEOTIDE SEQUENCE [LARGE SCALE GENOMIC DNA]</scope>
    <source>
        <strain evidence="6 7">AF29-11BH</strain>
    </source>
</reference>
<dbReference type="InterPro" id="IPR001789">
    <property type="entry name" value="Sig_transdc_resp-reg_receiver"/>
</dbReference>
<protein>
    <recommendedName>
        <fullName evidence="1">Stage 0 sporulation protein A homolog</fullName>
    </recommendedName>
</protein>
<dbReference type="InterPro" id="IPR011006">
    <property type="entry name" value="CheY-like_superfamily"/>
</dbReference>
<evidence type="ECO:0000256" key="3">
    <source>
        <dbReference type="PROSITE-ProRule" id="PRU00169"/>
    </source>
</evidence>
<evidence type="ECO:0000259" key="5">
    <source>
        <dbReference type="PROSITE" id="PS50930"/>
    </source>
</evidence>
<comment type="function">
    <text evidence="2">May play the central regulatory role in sporulation. It may be an element of the effector pathway responsible for the activation of sporulation genes in response to nutritional stress. Spo0A may act in concert with spo0H (a sigma factor) to control the expression of some genes that are critical to the sporulation process.</text>
</comment>
<proteinExistence type="predicted"/>
<dbReference type="AlphaFoldDB" id="A0A3E2UF51"/>
<dbReference type="InterPro" id="IPR046947">
    <property type="entry name" value="LytR-like"/>
</dbReference>
<feature type="domain" description="Response regulatory" evidence="4">
    <location>
        <begin position="2"/>
        <end position="117"/>
    </location>
</feature>
<keyword evidence="6" id="KW-0238">DNA-binding</keyword>
<organism evidence="6 7">
    <name type="scientific">Faecalibacterium prausnitzii</name>
    <dbReference type="NCBI Taxonomy" id="853"/>
    <lineage>
        <taxon>Bacteria</taxon>
        <taxon>Bacillati</taxon>
        <taxon>Bacillota</taxon>
        <taxon>Clostridia</taxon>
        <taxon>Eubacteriales</taxon>
        <taxon>Oscillospiraceae</taxon>
        <taxon>Faecalibacterium</taxon>
    </lineage>
</organism>
<dbReference type="Gene3D" id="3.40.50.2300">
    <property type="match status" value="1"/>
</dbReference>
<dbReference type="PROSITE" id="PS50110">
    <property type="entry name" value="RESPONSE_REGULATORY"/>
    <property type="match status" value="1"/>
</dbReference>
<dbReference type="SUPFAM" id="SSF52172">
    <property type="entry name" value="CheY-like"/>
    <property type="match status" value="1"/>
</dbReference>
<name>A0A3E2UF51_9FIRM</name>
<dbReference type="GO" id="GO:0000156">
    <property type="term" value="F:phosphorelay response regulator activity"/>
    <property type="evidence" value="ECO:0007669"/>
    <property type="project" value="InterPro"/>
</dbReference>
<evidence type="ECO:0000259" key="4">
    <source>
        <dbReference type="PROSITE" id="PS50110"/>
    </source>
</evidence>
<evidence type="ECO:0000256" key="1">
    <source>
        <dbReference type="ARBA" id="ARBA00018672"/>
    </source>
</evidence>
<feature type="domain" description="HTH LytTR-type" evidence="5">
    <location>
        <begin position="127"/>
        <end position="229"/>
    </location>
</feature>
<dbReference type="RefSeq" id="WP_117527980.1">
    <property type="nucleotide sequence ID" value="NZ_JAQCXC010000015.1"/>
</dbReference>
<gene>
    <name evidence="6" type="ORF">DWZ04_13975</name>
</gene>
<dbReference type="Proteomes" id="UP000260783">
    <property type="component" value="Unassembled WGS sequence"/>
</dbReference>
<dbReference type="SMART" id="SM00448">
    <property type="entry name" value="REC"/>
    <property type="match status" value="1"/>
</dbReference>
<dbReference type="Pfam" id="PF04397">
    <property type="entry name" value="LytTR"/>
    <property type="match status" value="1"/>
</dbReference>
<dbReference type="Pfam" id="PF00072">
    <property type="entry name" value="Response_reg"/>
    <property type="match status" value="1"/>
</dbReference>
<comment type="caution">
    <text evidence="6">The sequence shown here is derived from an EMBL/GenBank/DDBJ whole genome shotgun (WGS) entry which is preliminary data.</text>
</comment>
<accession>A0A3E2UF51</accession>
<dbReference type="PROSITE" id="PS50930">
    <property type="entry name" value="HTH_LYTTR"/>
    <property type="match status" value="1"/>
</dbReference>
<dbReference type="InterPro" id="IPR007492">
    <property type="entry name" value="LytTR_DNA-bd_dom"/>
</dbReference>
<dbReference type="Gene3D" id="2.40.50.1020">
    <property type="entry name" value="LytTr DNA-binding domain"/>
    <property type="match status" value="1"/>
</dbReference>
<evidence type="ECO:0000313" key="7">
    <source>
        <dbReference type="Proteomes" id="UP000260783"/>
    </source>
</evidence>
<dbReference type="EMBL" id="QVEW01000019">
    <property type="protein sequence ID" value="RGB94261.1"/>
    <property type="molecule type" value="Genomic_DNA"/>
</dbReference>